<evidence type="ECO:0000259" key="4">
    <source>
        <dbReference type="Pfam" id="PF00891"/>
    </source>
</evidence>
<evidence type="ECO:0000313" key="6">
    <source>
        <dbReference type="Proteomes" id="UP000001261"/>
    </source>
</evidence>
<dbReference type="GO" id="GO:0008171">
    <property type="term" value="F:O-methyltransferase activity"/>
    <property type="evidence" value="ECO:0007669"/>
    <property type="project" value="InterPro"/>
</dbReference>
<dbReference type="PANTHER" id="PTHR43712:SF12">
    <property type="entry name" value="STERIGMATOCYSTIN 8-O-METHYLTRANSFERASE"/>
    <property type="match status" value="1"/>
</dbReference>
<dbReference type="InterPro" id="IPR016461">
    <property type="entry name" value="COMT-like"/>
</dbReference>
<organism evidence="5 6">
    <name type="scientific">Coccidioides immitis (strain RS)</name>
    <name type="common">Valley fever fungus</name>
    <dbReference type="NCBI Taxonomy" id="246410"/>
    <lineage>
        <taxon>Eukaryota</taxon>
        <taxon>Fungi</taxon>
        <taxon>Dikarya</taxon>
        <taxon>Ascomycota</taxon>
        <taxon>Pezizomycotina</taxon>
        <taxon>Eurotiomycetes</taxon>
        <taxon>Eurotiomycetidae</taxon>
        <taxon>Onygenales</taxon>
        <taxon>Onygenaceae</taxon>
        <taxon>Coccidioides</taxon>
    </lineage>
</organism>
<dbReference type="RefSeq" id="XP_001245541.1">
    <property type="nucleotide sequence ID" value="XM_001245540.2"/>
</dbReference>
<dbReference type="PANTHER" id="PTHR43712">
    <property type="entry name" value="PUTATIVE (AFU_ORTHOLOGUE AFUA_4G14580)-RELATED"/>
    <property type="match status" value="1"/>
</dbReference>
<dbReference type="KEGG" id="cim:CIMG_04982"/>
<gene>
    <name evidence="5" type="ORF">CIMG_04982</name>
</gene>
<accession>A0A0E1S3L7</accession>
<protein>
    <recommendedName>
        <fullName evidence="4">O-methyltransferase C-terminal domain-containing protein</fullName>
    </recommendedName>
</protein>
<dbReference type="VEuPathDB" id="FungiDB:CIMG_04982"/>
<dbReference type="InterPro" id="IPR036390">
    <property type="entry name" value="WH_DNA-bd_sf"/>
</dbReference>
<dbReference type="Gene3D" id="1.10.10.10">
    <property type="entry name" value="Winged helix-like DNA-binding domain superfamily/Winged helix DNA-binding domain"/>
    <property type="match status" value="1"/>
</dbReference>
<dbReference type="Proteomes" id="UP000001261">
    <property type="component" value="Unassembled WGS sequence"/>
</dbReference>
<dbReference type="GO" id="GO:0032259">
    <property type="term" value="P:methylation"/>
    <property type="evidence" value="ECO:0007669"/>
    <property type="project" value="UniProtKB-KW"/>
</dbReference>
<name>A0A0E1S3L7_COCIM</name>
<keyword evidence="3" id="KW-0949">S-adenosyl-L-methionine</keyword>
<proteinExistence type="predicted"/>
<dbReference type="GeneID" id="4564489"/>
<dbReference type="EMBL" id="GG704914">
    <property type="protein sequence ID" value="EAS33958.1"/>
    <property type="molecule type" value="Genomic_DNA"/>
</dbReference>
<dbReference type="STRING" id="246410.A0A0E1S3L7"/>
<dbReference type="AlphaFoldDB" id="A0A0E1S3L7"/>
<dbReference type="InParanoid" id="A0A0E1S3L7"/>
<evidence type="ECO:0000256" key="2">
    <source>
        <dbReference type="ARBA" id="ARBA00022679"/>
    </source>
</evidence>
<evidence type="ECO:0000256" key="1">
    <source>
        <dbReference type="ARBA" id="ARBA00022603"/>
    </source>
</evidence>
<dbReference type="InterPro" id="IPR029063">
    <property type="entry name" value="SAM-dependent_MTases_sf"/>
</dbReference>
<reference evidence="6" key="1">
    <citation type="journal article" date="2009" name="Genome Res.">
        <title>Comparative genomic analyses of the human fungal pathogens Coccidioides and their relatives.</title>
        <authorList>
            <person name="Sharpton T.J."/>
            <person name="Stajich J.E."/>
            <person name="Rounsley S.D."/>
            <person name="Gardner M.J."/>
            <person name="Wortman J.R."/>
            <person name="Jordar V.S."/>
            <person name="Maiti R."/>
            <person name="Kodira C.D."/>
            <person name="Neafsey D.E."/>
            <person name="Zeng Q."/>
            <person name="Hung C.-Y."/>
            <person name="McMahan C."/>
            <person name="Muszewska A."/>
            <person name="Grynberg M."/>
            <person name="Mandel M.A."/>
            <person name="Kellner E.M."/>
            <person name="Barker B.M."/>
            <person name="Galgiani J.N."/>
            <person name="Orbach M.J."/>
            <person name="Kirkland T.N."/>
            <person name="Cole G.T."/>
            <person name="Henn M.R."/>
            <person name="Birren B.W."/>
            <person name="Taylor J.W."/>
        </authorList>
    </citation>
    <scope>NUCLEOTIDE SEQUENCE [LARGE SCALE GENOMIC DNA]</scope>
    <source>
        <strain evidence="6">RS</strain>
    </source>
</reference>
<dbReference type="SUPFAM" id="SSF46785">
    <property type="entry name" value="Winged helix' DNA-binding domain"/>
    <property type="match status" value="1"/>
</dbReference>
<evidence type="ECO:0000256" key="3">
    <source>
        <dbReference type="ARBA" id="ARBA00022691"/>
    </source>
</evidence>
<feature type="domain" description="O-methyltransferase C-terminal" evidence="4">
    <location>
        <begin position="241"/>
        <end position="420"/>
    </location>
</feature>
<dbReference type="PROSITE" id="PS51683">
    <property type="entry name" value="SAM_OMT_II"/>
    <property type="match status" value="1"/>
</dbReference>
<evidence type="ECO:0000313" key="5">
    <source>
        <dbReference type="EMBL" id="EAS33958.1"/>
    </source>
</evidence>
<dbReference type="Pfam" id="PF00891">
    <property type="entry name" value="Methyltransf_2"/>
    <property type="match status" value="1"/>
</dbReference>
<dbReference type="SUPFAM" id="SSF53335">
    <property type="entry name" value="S-adenosyl-L-methionine-dependent methyltransferases"/>
    <property type="match status" value="1"/>
</dbReference>
<reference evidence="6" key="2">
    <citation type="journal article" date="2010" name="Genome Res.">
        <title>Population genomic sequencing of Coccidioides fungi reveals recent hybridization and transposon control.</title>
        <authorList>
            <person name="Neafsey D.E."/>
            <person name="Barker B.M."/>
            <person name="Sharpton T.J."/>
            <person name="Stajich J.E."/>
            <person name="Park D.J."/>
            <person name="Whiston E."/>
            <person name="Hung C.-Y."/>
            <person name="McMahan C."/>
            <person name="White J."/>
            <person name="Sykes S."/>
            <person name="Heiman D."/>
            <person name="Young S."/>
            <person name="Zeng Q."/>
            <person name="Abouelleil A."/>
            <person name="Aftuck L."/>
            <person name="Bessette D."/>
            <person name="Brown A."/>
            <person name="FitzGerald M."/>
            <person name="Lui A."/>
            <person name="Macdonald J.P."/>
            <person name="Priest M."/>
            <person name="Orbach M.J."/>
            <person name="Galgiani J.N."/>
            <person name="Kirkland T.N."/>
            <person name="Cole G.T."/>
            <person name="Birren B.W."/>
            <person name="Henn M.R."/>
            <person name="Taylor J.W."/>
            <person name="Rounsley S.D."/>
        </authorList>
    </citation>
    <scope>GENOME REANNOTATION</scope>
    <source>
        <strain evidence="6">RS</strain>
    </source>
</reference>
<dbReference type="OrthoDB" id="1606438at2759"/>
<dbReference type="InterPro" id="IPR001077">
    <property type="entry name" value="COMT_C"/>
</dbReference>
<dbReference type="InterPro" id="IPR036388">
    <property type="entry name" value="WH-like_DNA-bd_sf"/>
</dbReference>
<keyword evidence="2" id="KW-0808">Transferase</keyword>
<keyword evidence="6" id="KW-1185">Reference proteome</keyword>
<dbReference type="Gene3D" id="3.40.50.150">
    <property type="entry name" value="Vaccinia Virus protein VP39"/>
    <property type="match status" value="1"/>
</dbReference>
<dbReference type="OMA" id="HTAMPDA"/>
<keyword evidence="1" id="KW-0489">Methyltransferase</keyword>
<sequence length="446" mass="50391">MADHQPTLNDLAARVTELAKEFTDYLQEKNVPPPTFAADSPTSYSNLSPESFLTRQMLSDTLMDMWYLVQGPSESIFNYVHTCMPDAAALHLLNYFDFWSSVPLDGSASYADIAKHTSLPEEVVQRILAHATTLRIFAETEPGKLSSRIQHTSRSAALARSSGLRALVSTILDDAGPPMMVMNKALQKYTCGKPTLTKNMNETSFALLHSGGLFGKYANCWEFIENDGEGERKGWRQRNFVEFMRYIKEIFRLEEVVLKSYDWKAAGKATVVDVGGSGGHDDVVLAQNYPDLTITVQDLPQVRPTFEANLPAALKSRVSFMEHNFFHPQPVQADIYMIKMILHDWPDQESIQILRSLVPAMKPGARVIFIDYVGKREEREGPPLPRSIQQMGTATDLRMMALFNAKERPVDAWKDIFRAADERFEITRVDANPLAFFVVIEAVWRE</sequence>